<dbReference type="InterPro" id="IPR029523">
    <property type="entry name" value="INO80B/Ies2"/>
</dbReference>
<feature type="compositionally biased region" description="Polar residues" evidence="1">
    <location>
        <begin position="203"/>
        <end position="218"/>
    </location>
</feature>
<dbReference type="AlphaFoldDB" id="A0A8H8RET3"/>
<feature type="region of interest" description="Disordered" evidence="1">
    <location>
        <begin position="175"/>
        <end position="507"/>
    </location>
</feature>
<dbReference type="Proteomes" id="UP000443090">
    <property type="component" value="Unassembled WGS sequence"/>
</dbReference>
<organism evidence="3 4">
    <name type="scientific">Lachnellula occidentalis</name>
    <dbReference type="NCBI Taxonomy" id="215460"/>
    <lineage>
        <taxon>Eukaryota</taxon>
        <taxon>Fungi</taxon>
        <taxon>Dikarya</taxon>
        <taxon>Ascomycota</taxon>
        <taxon>Pezizomycotina</taxon>
        <taxon>Leotiomycetes</taxon>
        <taxon>Helotiales</taxon>
        <taxon>Lachnaceae</taxon>
        <taxon>Lachnellula</taxon>
    </lineage>
</organism>
<dbReference type="SMART" id="SM01406">
    <property type="entry name" value="PAPA-1"/>
    <property type="match status" value="1"/>
</dbReference>
<feature type="compositionally biased region" description="Acidic residues" evidence="1">
    <location>
        <begin position="349"/>
        <end position="403"/>
    </location>
</feature>
<dbReference type="Pfam" id="PF04795">
    <property type="entry name" value="PAPA-1"/>
    <property type="match status" value="1"/>
</dbReference>
<dbReference type="GO" id="GO:0031011">
    <property type="term" value="C:Ino80 complex"/>
    <property type="evidence" value="ECO:0007669"/>
    <property type="project" value="InterPro"/>
</dbReference>
<feature type="compositionally biased region" description="Polar residues" evidence="1">
    <location>
        <begin position="495"/>
        <end position="507"/>
    </location>
</feature>
<protein>
    <recommendedName>
        <fullName evidence="2">INO80 complex subunit B-like conserved region domain-containing protein</fullName>
    </recommendedName>
</protein>
<name>A0A8H8RET3_9HELO</name>
<accession>A0A8H8RET3</accession>
<keyword evidence="4" id="KW-1185">Reference proteome</keyword>
<feature type="compositionally biased region" description="Basic and acidic residues" evidence="1">
    <location>
        <begin position="335"/>
        <end position="348"/>
    </location>
</feature>
<dbReference type="PANTHER" id="PTHR21561">
    <property type="entry name" value="INO80 COMPLEX SUBUNIT B"/>
    <property type="match status" value="1"/>
</dbReference>
<evidence type="ECO:0000313" key="3">
    <source>
        <dbReference type="EMBL" id="TVY34029.1"/>
    </source>
</evidence>
<dbReference type="EMBL" id="QGMI01001244">
    <property type="protein sequence ID" value="TVY34029.1"/>
    <property type="molecule type" value="Genomic_DNA"/>
</dbReference>
<feature type="compositionally biased region" description="Basic and acidic residues" evidence="1">
    <location>
        <begin position="479"/>
        <end position="489"/>
    </location>
</feature>
<reference evidence="3 4" key="1">
    <citation type="submission" date="2018-05" db="EMBL/GenBank/DDBJ databases">
        <title>Genome sequencing and assembly of the regulated plant pathogen Lachnellula willkommii and related sister species for the development of diagnostic species identification markers.</title>
        <authorList>
            <person name="Giroux E."/>
            <person name="Bilodeau G."/>
        </authorList>
    </citation>
    <scope>NUCLEOTIDE SEQUENCE [LARGE SCALE GENOMIC DNA]</scope>
    <source>
        <strain evidence="3 4">CBS 160.35</strain>
    </source>
</reference>
<gene>
    <name evidence="3" type="ORF">LOCC1_G008648</name>
</gene>
<dbReference type="InterPro" id="IPR006880">
    <property type="entry name" value="INO80B_C"/>
</dbReference>
<comment type="caution">
    <text evidence="3">The sequence shown here is derived from an EMBL/GenBank/DDBJ whole genome shotgun (WGS) entry which is preliminary data.</text>
</comment>
<evidence type="ECO:0000313" key="4">
    <source>
        <dbReference type="Proteomes" id="UP000443090"/>
    </source>
</evidence>
<dbReference type="GO" id="GO:0006338">
    <property type="term" value="P:chromatin remodeling"/>
    <property type="evidence" value="ECO:0007669"/>
    <property type="project" value="InterPro"/>
</dbReference>
<dbReference type="OrthoDB" id="2021186at2759"/>
<feature type="compositionally biased region" description="Polar residues" evidence="1">
    <location>
        <begin position="225"/>
        <end position="240"/>
    </location>
</feature>
<feature type="domain" description="INO80 complex subunit B-like conserved region" evidence="2">
    <location>
        <begin position="475"/>
        <end position="566"/>
    </location>
</feature>
<dbReference type="PANTHER" id="PTHR21561:SF12">
    <property type="entry name" value="INO80 COMPLEX SUBUNIT B"/>
    <property type="match status" value="1"/>
</dbReference>
<proteinExistence type="predicted"/>
<feature type="compositionally biased region" description="Basic and acidic residues" evidence="1">
    <location>
        <begin position="40"/>
        <end position="50"/>
    </location>
</feature>
<feature type="region of interest" description="Disordered" evidence="1">
    <location>
        <begin position="1"/>
        <end position="50"/>
    </location>
</feature>
<feature type="compositionally biased region" description="Polar residues" evidence="1">
    <location>
        <begin position="321"/>
        <end position="333"/>
    </location>
</feature>
<sequence>MSGRADRASKKQRRLSTDSEGTEEGYDWAGLKGGPSKAGKAPEKSKSKSNRDLKCCVTTHEWVEKSSALRTARGYNIEPVEWLATRLREAKQGAGNSLDVLPCTRLPHLLLPASRHDRIESQLIEATTRTSTYLRPSPSLIFQPQIFLTHFPSIMPARRSQRKSSSATKAKEAIANIIIDRPSRPSRKAAETSSAVVSRAPPGSSTRGLSLTVKTSANKLREATRSSPLNQSVTVSSRESFTGGEILEGKRSRNARKSYVLESDSDEDEEMEDVNDEDAAADSLEDDEDMDAEDDGLGDDDADGDVDMEIPPPPPTIKISKAQSGKQTITAKPSSKPDNKTVEQKEVELGSDDEELSELESDLEEEVEEEGMQTGNEEDAEGEEEEIEIEEEAEEEDELESDLETPGGGSRASTPDLNKLTKRQRARLEEGGSGHLLALPDGKALDPLSYDILTNRRGPSKEALDGRRARHAPCRNGSPKKELEREAQRGRKGTHTSQAHILNNTNMPQMETINKLLKKQAPKTNARRKDLNGEFSAEGELLKPKPQFVRWVSNKDGNRIGVPEEWVAAPIGSMFQNSVKGVGMGGKLIEEVS</sequence>
<feature type="compositionally biased region" description="Acidic residues" evidence="1">
    <location>
        <begin position="263"/>
        <end position="308"/>
    </location>
</feature>
<evidence type="ECO:0000256" key="1">
    <source>
        <dbReference type="SAM" id="MobiDB-lite"/>
    </source>
</evidence>
<evidence type="ECO:0000259" key="2">
    <source>
        <dbReference type="SMART" id="SM01406"/>
    </source>
</evidence>